<comment type="caution">
    <text evidence="1">The sequence shown here is derived from an EMBL/GenBank/DDBJ whole genome shotgun (WGS) entry which is preliminary data.</text>
</comment>
<sequence length="51" mass="5685">MLSYSGCRDGNISLKSRPFFTGMGIISCLLVLITVQQTVQWRSCVTVNRTC</sequence>
<dbReference type="EMBL" id="RDDM01001465">
    <property type="protein sequence ID" value="RLY36362.1"/>
    <property type="molecule type" value="Genomic_DNA"/>
</dbReference>
<name>A0A3A5N784_ECOLX</name>
<proteinExistence type="predicted"/>
<evidence type="ECO:0000313" key="1">
    <source>
        <dbReference type="EMBL" id="RLY36362.1"/>
    </source>
</evidence>
<dbReference type="Proteomes" id="UP000281340">
    <property type="component" value="Unassembled WGS sequence"/>
</dbReference>
<gene>
    <name evidence="1" type="ORF">EAI46_35090</name>
</gene>
<reference evidence="1 2" key="1">
    <citation type="submission" date="2018-10" db="EMBL/GenBank/DDBJ databases">
        <title>Comparison of Escherichia coli isolates recovered from retail chicken and from chicken fecal samples by antimicrobial susceptibility test and whole genome sequencing.</title>
        <authorList>
            <person name="Tang B."/>
            <person name="Ma Y."/>
            <person name="He X."/>
            <person name="Cao L."/>
            <person name="Xia X."/>
            <person name="Yang H."/>
        </authorList>
    </citation>
    <scope>NUCLEOTIDE SEQUENCE [LARGE SCALE GENOMIC DNA]</scope>
    <source>
        <strain evidence="1 2">CMJH98b</strain>
    </source>
</reference>
<dbReference type="AlphaFoldDB" id="A0A3A5N784"/>
<evidence type="ECO:0000313" key="2">
    <source>
        <dbReference type="Proteomes" id="UP000281340"/>
    </source>
</evidence>
<accession>A0A3A5N784</accession>
<organism evidence="1 2">
    <name type="scientific">Escherichia coli</name>
    <dbReference type="NCBI Taxonomy" id="562"/>
    <lineage>
        <taxon>Bacteria</taxon>
        <taxon>Pseudomonadati</taxon>
        <taxon>Pseudomonadota</taxon>
        <taxon>Gammaproteobacteria</taxon>
        <taxon>Enterobacterales</taxon>
        <taxon>Enterobacteriaceae</taxon>
        <taxon>Escherichia</taxon>
    </lineage>
</organism>
<protein>
    <submittedName>
        <fullName evidence="1">Heat-shock protein</fullName>
    </submittedName>
</protein>